<dbReference type="Proteomes" id="UP000663879">
    <property type="component" value="Unassembled WGS sequence"/>
</dbReference>
<dbReference type="GO" id="GO:0032580">
    <property type="term" value="C:Golgi cisterna membrane"/>
    <property type="evidence" value="ECO:0007669"/>
    <property type="project" value="UniProtKB-SubCell"/>
</dbReference>
<keyword evidence="6 9" id="KW-1133">Transmembrane helix</keyword>
<sequence length="460" mass="55277">MTSNMFRSKKFRFFQKSNLKHFLFVIIGIIIGLSFDIFYTTLILNRNYNSRKSGEINTQSEIKRHEKDLNDIEIIEINNSEFKSLTKERINQFTSKDPNWKYFNESHIFFENTKSILNELSNSSKKEILDLKNHLLKRLNGKYSLKKLVNGYRKKDPLYGTHYLLDFEVLDKMSRETFQQRFELFLRFNSIEITDYKTSSFSTHLNLLICFTKLNTFEDIEKYELSLSKIINLKEISITIQICYLIQGKENENNFKLIESKFKNLTKINKILLNDSKYFYSDYYRQIICLESVLNEINHESIIVLIPNRLILNENFFEKVFVNTLEDERVYFPISLNLYNPDLIEKIHGSKKLVVNDFHGYFNEYSYEICSFFSKDYIQLRKKFNQSILTQRKNLYELFMDHTNLFVMRSIEHNILSNWTPFIDCEKRIFSPNENKNCLKQREFGFGDISDLFKYFSRFN</sequence>
<keyword evidence="7 9" id="KW-0333">Golgi apparatus</keyword>
<feature type="transmembrane region" description="Helical" evidence="9">
    <location>
        <begin position="21"/>
        <end position="44"/>
    </location>
</feature>
<comment type="caution">
    <text evidence="10">The sequence shown here is derived from an EMBL/GenBank/DDBJ whole genome shotgun (WGS) entry which is preliminary data.</text>
</comment>
<keyword evidence="8 9" id="KW-0472">Membrane</keyword>
<dbReference type="PANTHER" id="PTHR12369">
    <property type="entry name" value="CHONDROITIN SYNTHASE"/>
    <property type="match status" value="1"/>
</dbReference>
<evidence type="ECO:0000313" key="11">
    <source>
        <dbReference type="Proteomes" id="UP000663879"/>
    </source>
</evidence>
<evidence type="ECO:0000256" key="5">
    <source>
        <dbReference type="ARBA" id="ARBA00022968"/>
    </source>
</evidence>
<keyword evidence="11" id="KW-1185">Reference proteome</keyword>
<dbReference type="EC" id="2.4.1.-" evidence="9"/>
<evidence type="ECO:0000256" key="1">
    <source>
        <dbReference type="ARBA" id="ARBA00004447"/>
    </source>
</evidence>
<dbReference type="EMBL" id="CAJNOC010004525">
    <property type="protein sequence ID" value="CAF1024695.1"/>
    <property type="molecule type" value="Genomic_DNA"/>
</dbReference>
<evidence type="ECO:0000313" key="10">
    <source>
        <dbReference type="EMBL" id="CAF1024695.1"/>
    </source>
</evidence>
<evidence type="ECO:0000256" key="4">
    <source>
        <dbReference type="ARBA" id="ARBA00022692"/>
    </source>
</evidence>
<reference evidence="10" key="1">
    <citation type="submission" date="2021-02" db="EMBL/GenBank/DDBJ databases">
        <authorList>
            <person name="Nowell W R."/>
        </authorList>
    </citation>
    <scope>NUCLEOTIDE SEQUENCE</scope>
    <source>
        <strain evidence="10">Ploen Becks lab</strain>
    </source>
</reference>
<dbReference type="OrthoDB" id="9985088at2759"/>
<dbReference type="InterPro" id="IPR008428">
    <property type="entry name" value="Chond_GalNAc"/>
</dbReference>
<accession>A0A814IEL0</accession>
<dbReference type="PANTHER" id="PTHR12369:SF13">
    <property type="entry name" value="HEXOSYLTRANSFERASE"/>
    <property type="match status" value="1"/>
</dbReference>
<gene>
    <name evidence="10" type="ORF">OXX778_LOCUS17558</name>
</gene>
<evidence type="ECO:0000256" key="3">
    <source>
        <dbReference type="ARBA" id="ARBA00022679"/>
    </source>
</evidence>
<dbReference type="InterPro" id="IPR051227">
    <property type="entry name" value="CS_glycosyltransferase"/>
</dbReference>
<comment type="similarity">
    <text evidence="2 9">Belongs to the chondroitin N-acetylgalactosaminyltransferase family.</text>
</comment>
<name>A0A814IEL0_9BILA</name>
<dbReference type="AlphaFoldDB" id="A0A814IEL0"/>
<evidence type="ECO:0000256" key="2">
    <source>
        <dbReference type="ARBA" id="ARBA00009239"/>
    </source>
</evidence>
<dbReference type="GO" id="GO:0047238">
    <property type="term" value="F:glucuronosyl-N-acetylgalactosaminyl-proteoglycan 4-beta-N-acetylgalactosaminyltransferase activity"/>
    <property type="evidence" value="ECO:0007669"/>
    <property type="project" value="TreeGrafter"/>
</dbReference>
<keyword evidence="5 9" id="KW-0735">Signal-anchor</keyword>
<evidence type="ECO:0000256" key="9">
    <source>
        <dbReference type="RuleBase" id="RU364016"/>
    </source>
</evidence>
<evidence type="ECO:0000256" key="7">
    <source>
        <dbReference type="ARBA" id="ARBA00023034"/>
    </source>
</evidence>
<keyword evidence="3 9" id="KW-0808">Transferase</keyword>
<evidence type="ECO:0000256" key="6">
    <source>
        <dbReference type="ARBA" id="ARBA00022989"/>
    </source>
</evidence>
<organism evidence="10 11">
    <name type="scientific">Brachionus calyciflorus</name>
    <dbReference type="NCBI Taxonomy" id="104777"/>
    <lineage>
        <taxon>Eukaryota</taxon>
        <taxon>Metazoa</taxon>
        <taxon>Spiralia</taxon>
        <taxon>Gnathifera</taxon>
        <taxon>Rotifera</taxon>
        <taxon>Eurotatoria</taxon>
        <taxon>Monogononta</taxon>
        <taxon>Pseudotrocha</taxon>
        <taxon>Ploima</taxon>
        <taxon>Brachionidae</taxon>
        <taxon>Brachionus</taxon>
    </lineage>
</organism>
<keyword evidence="4 9" id="KW-0812">Transmembrane</keyword>
<evidence type="ECO:0000256" key="8">
    <source>
        <dbReference type="ARBA" id="ARBA00023136"/>
    </source>
</evidence>
<dbReference type="Pfam" id="PF05679">
    <property type="entry name" value="CHGN"/>
    <property type="match status" value="1"/>
</dbReference>
<protein>
    <recommendedName>
        <fullName evidence="9">Hexosyltransferase</fullName>
        <ecNumber evidence="9">2.4.1.-</ecNumber>
    </recommendedName>
</protein>
<proteinExistence type="inferred from homology"/>
<comment type="subcellular location">
    <subcellularLocation>
        <location evidence="1 9">Golgi apparatus</location>
        <location evidence="1 9">Golgi stack membrane</location>
        <topology evidence="1 9">Single-pass type II membrane protein</topology>
    </subcellularLocation>
</comment>